<dbReference type="AlphaFoldDB" id="A0AAW0SJ71"/>
<proteinExistence type="predicted"/>
<feature type="compositionally biased region" description="Basic and acidic residues" evidence="1">
    <location>
        <begin position="1"/>
        <end position="44"/>
    </location>
</feature>
<organism evidence="2 3">
    <name type="scientific">Scylla paramamosain</name>
    <name type="common">Mud crab</name>
    <dbReference type="NCBI Taxonomy" id="85552"/>
    <lineage>
        <taxon>Eukaryota</taxon>
        <taxon>Metazoa</taxon>
        <taxon>Ecdysozoa</taxon>
        <taxon>Arthropoda</taxon>
        <taxon>Crustacea</taxon>
        <taxon>Multicrustacea</taxon>
        <taxon>Malacostraca</taxon>
        <taxon>Eumalacostraca</taxon>
        <taxon>Eucarida</taxon>
        <taxon>Decapoda</taxon>
        <taxon>Pleocyemata</taxon>
        <taxon>Brachyura</taxon>
        <taxon>Eubrachyura</taxon>
        <taxon>Portunoidea</taxon>
        <taxon>Portunidae</taxon>
        <taxon>Portuninae</taxon>
        <taxon>Scylla</taxon>
    </lineage>
</organism>
<evidence type="ECO:0000313" key="2">
    <source>
        <dbReference type="EMBL" id="KAK8375415.1"/>
    </source>
</evidence>
<accession>A0AAW0SJ71</accession>
<dbReference type="Proteomes" id="UP001487740">
    <property type="component" value="Unassembled WGS sequence"/>
</dbReference>
<dbReference type="EMBL" id="JARAKH010000049">
    <property type="protein sequence ID" value="KAK8375415.1"/>
    <property type="molecule type" value="Genomic_DNA"/>
</dbReference>
<feature type="region of interest" description="Disordered" evidence="1">
    <location>
        <begin position="1"/>
        <end position="61"/>
    </location>
</feature>
<comment type="caution">
    <text evidence="2">The sequence shown here is derived from an EMBL/GenBank/DDBJ whole genome shotgun (WGS) entry which is preliminary data.</text>
</comment>
<evidence type="ECO:0000313" key="3">
    <source>
        <dbReference type="Proteomes" id="UP001487740"/>
    </source>
</evidence>
<name>A0AAW0SJ71_SCYPA</name>
<protein>
    <submittedName>
        <fullName evidence="2">Uncharacterized protein</fullName>
    </submittedName>
</protein>
<reference evidence="2 3" key="1">
    <citation type="submission" date="2023-03" db="EMBL/GenBank/DDBJ databases">
        <title>High-quality genome of Scylla paramamosain provides insights in environmental adaptation.</title>
        <authorList>
            <person name="Zhang L."/>
        </authorList>
    </citation>
    <scope>NUCLEOTIDE SEQUENCE [LARGE SCALE GENOMIC DNA]</scope>
    <source>
        <strain evidence="2">LZ_2023a</strain>
        <tissue evidence="2">Muscle</tissue>
    </source>
</reference>
<evidence type="ECO:0000256" key="1">
    <source>
        <dbReference type="SAM" id="MobiDB-lite"/>
    </source>
</evidence>
<sequence length="364" mass="39935">MRDSECGRKGEEEERKEEGQVDGDGTRDGESGRKEDEEERKKEDEEVGGGGSSGDPRAGHRVVAVPFTPRTRLSVSWWPRSLVPNNVDLILAYHAGSSSSSCFLRSPLQKPQALREYFGRENIGVDLGTPQNEGETRVNYTKGELSDWRGKQVLAPGKVPQSALRLCRQKVTSKAPEPARESFTSHTVPVCSPPAPAPAPAQPLPSPSQPPQPITEAWEDAPQDGWLAGWGRGVGHLKEKSFRSTSFCNLALTMKQLGIRRMSNDWHGPRGLNYGRVKLCGVRAPVSLRPVTPWKRIARDTIQSRQLAKSEGGRAEITSIERKSCAVQRRLSAGSFCSFSYIPTPPRHPPSTLRTQDASATIPG</sequence>
<feature type="compositionally biased region" description="Pro residues" evidence="1">
    <location>
        <begin position="191"/>
        <end position="213"/>
    </location>
</feature>
<feature type="region of interest" description="Disordered" evidence="1">
    <location>
        <begin position="174"/>
        <end position="217"/>
    </location>
</feature>
<keyword evidence="3" id="KW-1185">Reference proteome</keyword>
<gene>
    <name evidence="2" type="ORF">O3P69_008334</name>
</gene>